<evidence type="ECO:0000256" key="5">
    <source>
        <dbReference type="ARBA" id="ARBA00022695"/>
    </source>
</evidence>
<evidence type="ECO:0000313" key="16">
    <source>
        <dbReference type="Proteomes" id="UP001312908"/>
    </source>
</evidence>
<gene>
    <name evidence="12 15" type="primary">hldE</name>
    <name evidence="15" type="ORF">DOFOFD_02535</name>
</gene>
<comment type="caution">
    <text evidence="15">The sequence shown here is derived from an EMBL/GenBank/DDBJ whole genome shotgun (WGS) entry which is preliminary data.</text>
</comment>
<feature type="binding site" evidence="12">
    <location>
        <begin position="198"/>
        <end position="201"/>
    </location>
    <ligand>
        <name>ATP</name>
        <dbReference type="ChEBI" id="CHEBI:30616"/>
    </ligand>
</feature>
<evidence type="ECO:0000313" key="15">
    <source>
        <dbReference type="EMBL" id="MEE8657893.1"/>
    </source>
</evidence>
<dbReference type="SUPFAM" id="SSF52374">
    <property type="entry name" value="Nucleotidylyl transferase"/>
    <property type="match status" value="1"/>
</dbReference>
<dbReference type="SUPFAM" id="SSF53613">
    <property type="entry name" value="Ribokinase-like"/>
    <property type="match status" value="1"/>
</dbReference>
<name>A0ABU7U0C4_9PROT</name>
<dbReference type="NCBIfam" id="TIGR02199">
    <property type="entry name" value="rfaE_dom_II"/>
    <property type="match status" value="1"/>
</dbReference>
<comment type="function">
    <text evidence="1 12">Catalyzes the phosphorylation of D-glycero-D-manno-heptose 7-phosphate at the C-1 position to selectively form D-glycero-beta-D-manno-heptose-1,7-bisphosphate.</text>
</comment>
<evidence type="ECO:0000256" key="6">
    <source>
        <dbReference type="ARBA" id="ARBA00022741"/>
    </source>
</evidence>
<dbReference type="EC" id="2.7.7.70" evidence="12"/>
<reference evidence="15 16" key="1">
    <citation type="submission" date="2023-10" db="EMBL/GenBank/DDBJ databases">
        <title>Sorlinia euscelidii gen. nov., sp. nov., an acetic acid bacteria isolated from the gut of Euscelidius variegatus emitter.</title>
        <authorList>
            <person name="Michoud G."/>
            <person name="Marasco R."/>
            <person name="Seferji K."/>
            <person name="Gonella E."/>
            <person name="Garuglieri E."/>
            <person name="Alma A."/>
            <person name="Mapelli F."/>
            <person name="Borin S."/>
            <person name="Daffonchio D."/>
            <person name="Crotti E."/>
        </authorList>
    </citation>
    <scope>NUCLEOTIDE SEQUENCE [LARGE SCALE GENOMIC DNA]</scope>
    <source>
        <strain evidence="15 16">EV16P</strain>
    </source>
</reference>
<evidence type="ECO:0000256" key="1">
    <source>
        <dbReference type="ARBA" id="ARBA00002319"/>
    </source>
</evidence>
<dbReference type="PANTHER" id="PTHR46969">
    <property type="entry name" value="BIFUNCTIONAL PROTEIN HLDE"/>
    <property type="match status" value="1"/>
</dbReference>
<dbReference type="EC" id="2.7.1.167" evidence="12"/>
<dbReference type="InterPro" id="IPR014729">
    <property type="entry name" value="Rossmann-like_a/b/a_fold"/>
</dbReference>
<evidence type="ECO:0000256" key="3">
    <source>
        <dbReference type="ARBA" id="ARBA00004713"/>
    </source>
</evidence>
<dbReference type="PANTHER" id="PTHR46969:SF1">
    <property type="entry name" value="BIFUNCTIONAL PROTEIN HLDE"/>
    <property type="match status" value="1"/>
</dbReference>
<feature type="region of interest" description="Cytidylyltransferase" evidence="12">
    <location>
        <begin position="348"/>
        <end position="487"/>
    </location>
</feature>
<evidence type="ECO:0000256" key="10">
    <source>
        <dbReference type="ARBA" id="ARBA00023277"/>
    </source>
</evidence>
<dbReference type="HAMAP" id="MF_01603">
    <property type="entry name" value="HldE"/>
    <property type="match status" value="1"/>
</dbReference>
<evidence type="ECO:0000256" key="11">
    <source>
        <dbReference type="ARBA" id="ARBA00047428"/>
    </source>
</evidence>
<keyword evidence="10 12" id="KW-0119">Carbohydrate metabolism</keyword>
<evidence type="ECO:0000256" key="4">
    <source>
        <dbReference type="ARBA" id="ARBA00022679"/>
    </source>
</evidence>
<dbReference type="InterPro" id="IPR002173">
    <property type="entry name" value="Carboh/pur_kinase_PfkB_CS"/>
</dbReference>
<dbReference type="NCBIfam" id="TIGR00125">
    <property type="entry name" value="cyt_tran_rel"/>
    <property type="match status" value="1"/>
</dbReference>
<feature type="domain" description="Carbohydrate kinase PfkB" evidence="13">
    <location>
        <begin position="10"/>
        <end position="305"/>
    </location>
</feature>
<keyword evidence="7 12" id="KW-0418">Kinase</keyword>
<dbReference type="InterPro" id="IPR011913">
    <property type="entry name" value="RfaE_dom_I"/>
</dbReference>
<protein>
    <recommendedName>
        <fullName evidence="12">Bifunctional protein HldE</fullName>
    </recommendedName>
    <domain>
        <recommendedName>
            <fullName evidence="12">D-beta-D-heptose 7-phosphate kinase</fullName>
            <ecNumber evidence="12">2.7.1.167</ecNumber>
        </recommendedName>
        <alternativeName>
            <fullName evidence="12">D-beta-D-heptose 7-phosphotransferase</fullName>
        </alternativeName>
        <alternativeName>
            <fullName evidence="12">D-glycero-beta-D-manno-heptose-7-phosphate kinase</fullName>
        </alternativeName>
    </domain>
    <domain>
        <recommendedName>
            <fullName evidence="12">D-beta-D-heptose 1-phosphate adenylyltransferase</fullName>
            <ecNumber evidence="12">2.7.7.70</ecNumber>
        </recommendedName>
        <alternativeName>
            <fullName evidence="12">D-glycero-beta-D-manno-heptose 1-phosphate adenylyltransferase</fullName>
        </alternativeName>
    </domain>
</protein>
<accession>A0ABU7U0C4</accession>
<comment type="catalytic activity">
    <reaction evidence="11 12">
        <text>D-glycero-beta-D-manno-heptose 1-phosphate + ATP + H(+) = ADP-D-glycero-beta-D-manno-heptose + diphosphate</text>
        <dbReference type="Rhea" id="RHEA:27465"/>
        <dbReference type="ChEBI" id="CHEBI:15378"/>
        <dbReference type="ChEBI" id="CHEBI:30616"/>
        <dbReference type="ChEBI" id="CHEBI:33019"/>
        <dbReference type="ChEBI" id="CHEBI:59967"/>
        <dbReference type="ChEBI" id="CHEBI:61593"/>
        <dbReference type="EC" id="2.7.7.70"/>
    </reaction>
</comment>
<keyword evidence="5 12" id="KW-0548">Nucleotidyltransferase</keyword>
<proteinExistence type="inferred from homology"/>
<dbReference type="CDD" id="cd01172">
    <property type="entry name" value="RfaE_like"/>
    <property type="match status" value="1"/>
</dbReference>
<dbReference type="InterPro" id="IPR011914">
    <property type="entry name" value="RfaE_dom_II"/>
</dbReference>
<dbReference type="EMBL" id="JAWJZY010000001">
    <property type="protein sequence ID" value="MEE8657893.1"/>
    <property type="molecule type" value="Genomic_DNA"/>
</dbReference>
<evidence type="ECO:0000259" key="14">
    <source>
        <dbReference type="Pfam" id="PF01467"/>
    </source>
</evidence>
<comment type="pathway">
    <text evidence="12">Nucleotide-sugar biosynthesis; ADP-L-glycero-beta-D-manno-heptose biosynthesis; ADP-L-glycero-beta-D-manno-heptose from D-glycero-beta-D-manno-heptose 7-phosphate: step 1/4.</text>
</comment>
<comment type="function">
    <text evidence="2 12">Catalyzes the ADP transfer from ATP to D-glycero-beta-D-manno-heptose 1-phosphate, yielding ADP-D-glycero-beta-D-manno-heptose.</text>
</comment>
<evidence type="ECO:0000256" key="7">
    <source>
        <dbReference type="ARBA" id="ARBA00022777"/>
    </source>
</evidence>
<keyword evidence="16" id="KW-1185">Reference proteome</keyword>
<feature type="region of interest" description="Ribokinase" evidence="12">
    <location>
        <begin position="1"/>
        <end position="324"/>
    </location>
</feature>
<dbReference type="Gene3D" id="3.40.1190.20">
    <property type="match status" value="1"/>
</dbReference>
<comment type="subunit">
    <text evidence="12">Homodimer.</text>
</comment>
<dbReference type="Gene3D" id="3.40.50.620">
    <property type="entry name" value="HUPs"/>
    <property type="match status" value="1"/>
</dbReference>
<evidence type="ECO:0000256" key="9">
    <source>
        <dbReference type="ARBA" id="ARBA00023268"/>
    </source>
</evidence>
<dbReference type="Proteomes" id="UP001312908">
    <property type="component" value="Unassembled WGS sequence"/>
</dbReference>
<keyword evidence="6 12" id="KW-0547">Nucleotide-binding</keyword>
<dbReference type="InterPro" id="IPR004821">
    <property type="entry name" value="Cyt_trans-like"/>
</dbReference>
<feature type="active site" evidence="12">
    <location>
        <position position="268"/>
    </location>
</feature>
<comment type="pathway">
    <text evidence="12">Nucleotide-sugar biosynthesis; ADP-L-glycero-beta-D-manno-heptose biosynthesis; ADP-L-glycero-beta-D-manno-heptose from D-glycero-beta-D-manno-heptose 7-phosphate: step 3/4.</text>
</comment>
<dbReference type="Pfam" id="PF01467">
    <property type="entry name" value="CTP_transf_like"/>
    <property type="match status" value="1"/>
</dbReference>
<dbReference type="PROSITE" id="PS00584">
    <property type="entry name" value="PFKB_KINASES_2"/>
    <property type="match status" value="1"/>
</dbReference>
<dbReference type="RefSeq" id="WP_394818863.1">
    <property type="nucleotide sequence ID" value="NZ_JAWJZY010000001.1"/>
</dbReference>
<feature type="domain" description="Cytidyltransferase-like" evidence="14">
    <location>
        <begin position="348"/>
        <end position="442"/>
    </location>
</feature>
<dbReference type="InterPro" id="IPR011611">
    <property type="entry name" value="PfkB_dom"/>
</dbReference>
<evidence type="ECO:0000256" key="8">
    <source>
        <dbReference type="ARBA" id="ARBA00022840"/>
    </source>
</evidence>
<comment type="similarity">
    <text evidence="12">In the C-terminal section; belongs to the cytidylyltransferase family.</text>
</comment>
<dbReference type="InterPro" id="IPR029056">
    <property type="entry name" value="Ribokinase-like"/>
</dbReference>
<keyword evidence="4 12" id="KW-0808">Transferase</keyword>
<comment type="similarity">
    <text evidence="12">In the N-terminal section; belongs to the carbohydrate kinase PfkB family.</text>
</comment>
<comment type="catalytic activity">
    <reaction evidence="12">
        <text>D-glycero-beta-D-manno-heptose 7-phosphate + ATP = D-glycero-beta-D-manno-heptose 1,7-bisphosphate + ADP + H(+)</text>
        <dbReference type="Rhea" id="RHEA:27473"/>
        <dbReference type="ChEBI" id="CHEBI:15378"/>
        <dbReference type="ChEBI" id="CHEBI:30616"/>
        <dbReference type="ChEBI" id="CHEBI:60204"/>
        <dbReference type="ChEBI" id="CHEBI:60208"/>
        <dbReference type="ChEBI" id="CHEBI:456216"/>
        <dbReference type="EC" id="2.7.1.167"/>
    </reaction>
</comment>
<dbReference type="Pfam" id="PF00294">
    <property type="entry name" value="PfkB"/>
    <property type="match status" value="1"/>
</dbReference>
<evidence type="ECO:0000256" key="2">
    <source>
        <dbReference type="ARBA" id="ARBA00003753"/>
    </source>
</evidence>
<organism evidence="15 16">
    <name type="scientific">Sorlinia euscelidii</name>
    <dbReference type="NCBI Taxonomy" id="3081148"/>
    <lineage>
        <taxon>Bacteria</taxon>
        <taxon>Pseudomonadati</taxon>
        <taxon>Pseudomonadota</taxon>
        <taxon>Alphaproteobacteria</taxon>
        <taxon>Acetobacterales</taxon>
        <taxon>Acetobacteraceae</taxon>
        <taxon>Sorlinia</taxon>
    </lineage>
</organism>
<keyword evidence="9 12" id="KW-0511">Multifunctional enzyme</keyword>
<comment type="pathway">
    <text evidence="3">Bacterial outer membrane biogenesis; LPS core biosynthesis.</text>
</comment>
<evidence type="ECO:0000256" key="12">
    <source>
        <dbReference type="HAMAP-Rule" id="MF_01603"/>
    </source>
</evidence>
<evidence type="ECO:0000259" key="13">
    <source>
        <dbReference type="Pfam" id="PF00294"/>
    </source>
</evidence>
<sequence>MIDNYHFGRLVVVGDVMVDRYISGAVKRLSPEAPVPVLLRSGCASIAGGAANVAANAAALGCQITLIGVVGDDENAENLRDVLRVKSNIDTSQLVTEAGWSTISKTRVLSGQHQLVRIDDERVVTFSDATQDELIKRTSAALENADVLVCSDYAKGVLTDRVLRAVIEAAQARGIPVIIDPKRVDFSAYRGATLVTPNSHEAAAAAGMTELQSDADVERAAAAISSQFGGDVLLTRSEKGMTLWQRDGVIRHEAAFKSEVFDVSGAGDTVLAAVAAVLSAGHDLETATVIATAAASIAVSKLGTSVVSRRELNQKLVADTLGFDGVADLVTARGVVEDWRLHGARIAFTNGCFDLLHPGHIALIRAASMEGDKLVVGLNSDDSIRRLKGALRPVQSQEARAAVMSALRDVDLVVIFDEDTPQKLIETLRPDTIIKGADYREDEVVGGDFVKSYGGHVVLAKIIDGCSTTDLIARSGQSASKAPSSDD</sequence>
<keyword evidence="8 12" id="KW-0067">ATP-binding</keyword>
<dbReference type="InterPro" id="IPR023030">
    <property type="entry name" value="Bifunc_HldE"/>
</dbReference>